<dbReference type="InterPro" id="IPR015943">
    <property type="entry name" value="WD40/YVTN_repeat-like_dom_sf"/>
</dbReference>
<dbReference type="GO" id="GO:0000127">
    <property type="term" value="C:transcription factor TFIIIC complex"/>
    <property type="evidence" value="ECO:0007669"/>
    <property type="project" value="InterPro"/>
</dbReference>
<dbReference type="InterPro" id="IPR001680">
    <property type="entry name" value="WD40_rpt"/>
</dbReference>
<dbReference type="EMBL" id="JBEDUW010000004">
    <property type="protein sequence ID" value="KAK9932965.1"/>
    <property type="molecule type" value="Genomic_DNA"/>
</dbReference>
<dbReference type="SUPFAM" id="SSF50960">
    <property type="entry name" value="TolB, C-terminal domain"/>
    <property type="match status" value="1"/>
</dbReference>
<evidence type="ECO:0000313" key="3">
    <source>
        <dbReference type="Proteomes" id="UP001457282"/>
    </source>
</evidence>
<dbReference type="Proteomes" id="UP001457282">
    <property type="component" value="Unassembled WGS sequence"/>
</dbReference>
<dbReference type="InterPro" id="IPR044230">
    <property type="entry name" value="GTF3C4"/>
</dbReference>
<protein>
    <submittedName>
        <fullName evidence="2">Uncharacterized protein</fullName>
    </submittedName>
</protein>
<dbReference type="PANTHER" id="PTHR15496">
    <property type="entry name" value="GENERAL TRANSCRIPTION FACTOR 3C POLYPEPTIDE 4 FAMILY"/>
    <property type="match status" value="1"/>
</dbReference>
<name>A0AAW1X9A6_RUBAR</name>
<evidence type="ECO:0000256" key="1">
    <source>
        <dbReference type="PROSITE-ProRule" id="PRU00221"/>
    </source>
</evidence>
<keyword evidence="3" id="KW-1185">Reference proteome</keyword>
<dbReference type="PROSITE" id="PS50082">
    <property type="entry name" value="WD_REPEATS_2"/>
    <property type="match status" value="1"/>
</dbReference>
<reference evidence="2 3" key="1">
    <citation type="journal article" date="2023" name="G3 (Bethesda)">
        <title>A chromosome-length genome assembly and annotation of blackberry (Rubus argutus, cv. 'Hillquist').</title>
        <authorList>
            <person name="Bruna T."/>
            <person name="Aryal R."/>
            <person name="Dudchenko O."/>
            <person name="Sargent D.J."/>
            <person name="Mead D."/>
            <person name="Buti M."/>
            <person name="Cavallini A."/>
            <person name="Hytonen T."/>
            <person name="Andres J."/>
            <person name="Pham M."/>
            <person name="Weisz D."/>
            <person name="Mascagni F."/>
            <person name="Usai G."/>
            <person name="Natali L."/>
            <person name="Bassil N."/>
            <person name="Fernandez G.E."/>
            <person name="Lomsadze A."/>
            <person name="Armour M."/>
            <person name="Olukolu B."/>
            <person name="Poorten T."/>
            <person name="Britton C."/>
            <person name="Davik J."/>
            <person name="Ashrafi H."/>
            <person name="Aiden E.L."/>
            <person name="Borodovsky M."/>
            <person name="Worthington M."/>
        </authorList>
    </citation>
    <scope>NUCLEOTIDE SEQUENCE [LARGE SCALE GENOMIC DNA]</scope>
    <source>
        <strain evidence="2">PI 553951</strain>
    </source>
</reference>
<keyword evidence="1" id="KW-0853">WD repeat</keyword>
<dbReference type="AlphaFoldDB" id="A0AAW1X9A6"/>
<feature type="repeat" description="WD" evidence="1">
    <location>
        <begin position="55"/>
        <end position="86"/>
    </location>
</feature>
<dbReference type="Gene3D" id="2.130.10.10">
    <property type="entry name" value="YVTN repeat-like/Quinoprotein amine dehydrogenase"/>
    <property type="match status" value="1"/>
</dbReference>
<gene>
    <name evidence="2" type="ORF">M0R45_020183</name>
</gene>
<evidence type="ECO:0000313" key="2">
    <source>
        <dbReference type="EMBL" id="KAK9932965.1"/>
    </source>
</evidence>
<proteinExistence type="predicted"/>
<dbReference type="PANTHER" id="PTHR15496:SF2">
    <property type="entry name" value="GENERAL TRANSCRIPTION FACTOR 3C POLYPEPTIDE 4"/>
    <property type="match status" value="1"/>
</dbReference>
<dbReference type="GO" id="GO:0004402">
    <property type="term" value="F:histone acetyltransferase activity"/>
    <property type="evidence" value="ECO:0007669"/>
    <property type="project" value="InterPro"/>
</dbReference>
<dbReference type="GO" id="GO:0006384">
    <property type="term" value="P:transcription initiation at RNA polymerase III promoter"/>
    <property type="evidence" value="ECO:0007669"/>
    <property type="project" value="InterPro"/>
</dbReference>
<accession>A0AAW1X9A6</accession>
<sequence length="134" mass="14944">MEVATVDMIPVSALSVIVPAQFPHIVHLAVGKGSGFFEVWICNISGQKFDKIIPCDWHSQIVTGLAWAFDGKILHTCSQDNFVRCWILNGSSLCEVPIPSNNSWSEKLNRSSRRICFLLWCGSVPWKSCDYLGS</sequence>
<organism evidence="2 3">
    <name type="scientific">Rubus argutus</name>
    <name type="common">Southern blackberry</name>
    <dbReference type="NCBI Taxonomy" id="59490"/>
    <lineage>
        <taxon>Eukaryota</taxon>
        <taxon>Viridiplantae</taxon>
        <taxon>Streptophyta</taxon>
        <taxon>Embryophyta</taxon>
        <taxon>Tracheophyta</taxon>
        <taxon>Spermatophyta</taxon>
        <taxon>Magnoliopsida</taxon>
        <taxon>eudicotyledons</taxon>
        <taxon>Gunneridae</taxon>
        <taxon>Pentapetalae</taxon>
        <taxon>rosids</taxon>
        <taxon>fabids</taxon>
        <taxon>Rosales</taxon>
        <taxon>Rosaceae</taxon>
        <taxon>Rosoideae</taxon>
        <taxon>Rosoideae incertae sedis</taxon>
        <taxon>Rubus</taxon>
    </lineage>
</organism>
<comment type="caution">
    <text evidence="2">The sequence shown here is derived from an EMBL/GenBank/DDBJ whole genome shotgun (WGS) entry which is preliminary data.</text>
</comment>